<sequence>MTEIPSDTVTLPLIRDARRPFELPPGLTELPALARMRFPDGHLGWLVTSHELVRAVLADPRFSSRYELLHDPFHDAGGALSPAPSGDLSGVDAPEHTRLRRAVASRFTVRRMGLLTERIRQICAHHLDAMRRQGPVVDLVAAYAQPVPALTICELLGVPYDDHEFFQRQVSEVMEPESMEQLGQAWNRLADYIARLAVAKRAAPTDDVLSELTGTDLDDAELAGLGTFLLGAGLETTRNMIAFGVLVLLDRPDQLALLRADPELWDSAVEELLRYLSIAHTNARTALEDVELGGQTIEAGTTVALSMAAANRDPHRFEDPNVLDVRRRATGHVAFGHGAHLCLGHQLARVELRVALPALLSRFPDLALAVEPGEVPLRHGNVHGVRRLPVRW</sequence>
<accession>A0A370IAE9</accession>
<organism evidence="9 10">
    <name type="scientific">Nocardia pseudobrasiliensis</name>
    <dbReference type="NCBI Taxonomy" id="45979"/>
    <lineage>
        <taxon>Bacteria</taxon>
        <taxon>Bacillati</taxon>
        <taxon>Actinomycetota</taxon>
        <taxon>Actinomycetes</taxon>
        <taxon>Mycobacteriales</taxon>
        <taxon>Nocardiaceae</taxon>
        <taxon>Nocardia</taxon>
    </lineage>
</organism>
<dbReference type="GO" id="GO:0004497">
    <property type="term" value="F:monooxygenase activity"/>
    <property type="evidence" value="ECO:0007669"/>
    <property type="project" value="UniProtKB-KW"/>
</dbReference>
<evidence type="ECO:0000256" key="2">
    <source>
        <dbReference type="ARBA" id="ARBA00010617"/>
    </source>
</evidence>
<protein>
    <submittedName>
        <fullName evidence="9">Cytochrome P450</fullName>
    </submittedName>
</protein>
<evidence type="ECO:0000256" key="1">
    <source>
        <dbReference type="ARBA" id="ARBA00001971"/>
    </source>
</evidence>
<gene>
    <name evidence="9" type="ORF">DFR76_10284</name>
</gene>
<dbReference type="FunFam" id="1.10.630.10:FF:000018">
    <property type="entry name" value="Cytochrome P450 monooxygenase"/>
    <property type="match status" value="1"/>
</dbReference>
<dbReference type="AlphaFoldDB" id="A0A370IAE9"/>
<comment type="cofactor">
    <cofactor evidence="1">
        <name>heme</name>
        <dbReference type="ChEBI" id="CHEBI:30413"/>
    </cofactor>
</comment>
<dbReference type="PRINTS" id="PR00385">
    <property type="entry name" value="P450"/>
</dbReference>
<dbReference type="EMBL" id="QQBC01000002">
    <property type="protein sequence ID" value="RDI67687.1"/>
    <property type="molecule type" value="Genomic_DNA"/>
</dbReference>
<dbReference type="GO" id="GO:0016705">
    <property type="term" value="F:oxidoreductase activity, acting on paired donors, with incorporation or reduction of molecular oxygen"/>
    <property type="evidence" value="ECO:0007669"/>
    <property type="project" value="InterPro"/>
</dbReference>
<comment type="similarity">
    <text evidence="2 8">Belongs to the cytochrome P450 family.</text>
</comment>
<dbReference type="GO" id="GO:0005506">
    <property type="term" value="F:iron ion binding"/>
    <property type="evidence" value="ECO:0007669"/>
    <property type="project" value="InterPro"/>
</dbReference>
<proteinExistence type="inferred from homology"/>
<dbReference type="CDD" id="cd11030">
    <property type="entry name" value="CYP105-like"/>
    <property type="match status" value="1"/>
</dbReference>
<dbReference type="STRING" id="1210086.GCA_001613105_06136"/>
<keyword evidence="10" id="KW-1185">Reference proteome</keyword>
<dbReference type="PANTHER" id="PTHR46696">
    <property type="entry name" value="P450, PUTATIVE (EUROFUNG)-RELATED"/>
    <property type="match status" value="1"/>
</dbReference>
<dbReference type="PROSITE" id="PS00086">
    <property type="entry name" value="CYTOCHROME_P450"/>
    <property type="match status" value="1"/>
</dbReference>
<dbReference type="SUPFAM" id="SSF48264">
    <property type="entry name" value="Cytochrome P450"/>
    <property type="match status" value="1"/>
</dbReference>
<evidence type="ECO:0000256" key="7">
    <source>
        <dbReference type="ARBA" id="ARBA00023033"/>
    </source>
</evidence>
<dbReference type="PRINTS" id="PR00359">
    <property type="entry name" value="BP450"/>
</dbReference>
<keyword evidence="7 8" id="KW-0503">Monooxygenase</keyword>
<reference evidence="9 10" key="1">
    <citation type="submission" date="2018-07" db="EMBL/GenBank/DDBJ databases">
        <title>Genomic Encyclopedia of Type Strains, Phase IV (KMG-IV): sequencing the most valuable type-strain genomes for metagenomic binning, comparative biology and taxonomic classification.</title>
        <authorList>
            <person name="Goeker M."/>
        </authorList>
    </citation>
    <scope>NUCLEOTIDE SEQUENCE [LARGE SCALE GENOMIC DNA]</scope>
    <source>
        <strain evidence="9 10">DSM 44290</strain>
    </source>
</reference>
<dbReference type="Proteomes" id="UP000254869">
    <property type="component" value="Unassembled WGS sequence"/>
</dbReference>
<name>A0A370IAE9_9NOCA</name>
<evidence type="ECO:0000256" key="5">
    <source>
        <dbReference type="ARBA" id="ARBA00023002"/>
    </source>
</evidence>
<keyword evidence="3 8" id="KW-0349">Heme</keyword>
<dbReference type="GO" id="GO:0020037">
    <property type="term" value="F:heme binding"/>
    <property type="evidence" value="ECO:0007669"/>
    <property type="project" value="InterPro"/>
</dbReference>
<dbReference type="InterPro" id="IPR001128">
    <property type="entry name" value="Cyt_P450"/>
</dbReference>
<evidence type="ECO:0000256" key="8">
    <source>
        <dbReference type="RuleBase" id="RU000461"/>
    </source>
</evidence>
<keyword evidence="5 8" id="KW-0560">Oxidoreductase</keyword>
<dbReference type="InterPro" id="IPR002397">
    <property type="entry name" value="Cyt_P450_B"/>
</dbReference>
<dbReference type="InterPro" id="IPR036396">
    <property type="entry name" value="Cyt_P450_sf"/>
</dbReference>
<dbReference type="Gene3D" id="1.10.630.10">
    <property type="entry name" value="Cytochrome P450"/>
    <property type="match status" value="1"/>
</dbReference>
<dbReference type="Pfam" id="PF00067">
    <property type="entry name" value="p450"/>
    <property type="match status" value="1"/>
</dbReference>
<evidence type="ECO:0000313" key="10">
    <source>
        <dbReference type="Proteomes" id="UP000254869"/>
    </source>
</evidence>
<evidence type="ECO:0000256" key="6">
    <source>
        <dbReference type="ARBA" id="ARBA00023004"/>
    </source>
</evidence>
<dbReference type="PANTHER" id="PTHR46696:SF1">
    <property type="entry name" value="CYTOCHROME P450 YJIB-RELATED"/>
    <property type="match status" value="1"/>
</dbReference>
<evidence type="ECO:0000256" key="3">
    <source>
        <dbReference type="ARBA" id="ARBA00022617"/>
    </source>
</evidence>
<dbReference type="InterPro" id="IPR017972">
    <property type="entry name" value="Cyt_P450_CS"/>
</dbReference>
<comment type="caution">
    <text evidence="9">The sequence shown here is derived from an EMBL/GenBank/DDBJ whole genome shotgun (WGS) entry which is preliminary data.</text>
</comment>
<dbReference type="RefSeq" id="WP_068005179.1">
    <property type="nucleotide sequence ID" value="NZ_QQBC01000002.1"/>
</dbReference>
<evidence type="ECO:0000313" key="9">
    <source>
        <dbReference type="EMBL" id="RDI67687.1"/>
    </source>
</evidence>
<keyword evidence="6 8" id="KW-0408">Iron</keyword>
<evidence type="ECO:0000256" key="4">
    <source>
        <dbReference type="ARBA" id="ARBA00022723"/>
    </source>
</evidence>
<keyword evidence="4 8" id="KW-0479">Metal-binding</keyword>